<evidence type="ECO:0000313" key="2">
    <source>
        <dbReference type="Proteomes" id="UP000623440"/>
    </source>
</evidence>
<dbReference type="Proteomes" id="UP000623440">
    <property type="component" value="Unassembled WGS sequence"/>
</dbReference>
<comment type="caution">
    <text evidence="1">The sequence shown here is derived from an EMBL/GenBank/DDBJ whole genome shotgun (WGS) entry which is preliminary data.</text>
</comment>
<protein>
    <submittedName>
        <fullName evidence="1">DUF433 domain-containing protein</fullName>
    </submittedName>
</protein>
<organism evidence="1 2">
    <name type="scientific">Nostoc flagelliforme FACHB-838</name>
    <dbReference type="NCBI Taxonomy" id="2692904"/>
    <lineage>
        <taxon>Bacteria</taxon>
        <taxon>Bacillati</taxon>
        <taxon>Cyanobacteriota</taxon>
        <taxon>Cyanophyceae</taxon>
        <taxon>Nostocales</taxon>
        <taxon>Nostocaceae</taxon>
        <taxon>Nostoc</taxon>
    </lineage>
</organism>
<dbReference type="Gene3D" id="1.10.10.10">
    <property type="entry name" value="Winged helix-like DNA-binding domain superfamily/Winged helix DNA-binding domain"/>
    <property type="match status" value="1"/>
</dbReference>
<dbReference type="SUPFAM" id="SSF46689">
    <property type="entry name" value="Homeodomain-like"/>
    <property type="match status" value="1"/>
</dbReference>
<dbReference type="Pfam" id="PF04255">
    <property type="entry name" value="DUF433"/>
    <property type="match status" value="1"/>
</dbReference>
<reference evidence="1 2" key="1">
    <citation type="journal article" date="2020" name="ISME J.">
        <title>Comparative genomics reveals insights into cyanobacterial evolution and habitat adaptation.</title>
        <authorList>
            <person name="Chen M.Y."/>
            <person name="Teng W.K."/>
            <person name="Zhao L."/>
            <person name="Hu C.X."/>
            <person name="Zhou Y.K."/>
            <person name="Han B.P."/>
            <person name="Song L.R."/>
            <person name="Shu W.S."/>
        </authorList>
    </citation>
    <scope>NUCLEOTIDE SEQUENCE [LARGE SCALE GENOMIC DNA]</scope>
    <source>
        <strain evidence="1 2">FACHB-838</strain>
    </source>
</reference>
<dbReference type="EMBL" id="JACJSI010000019">
    <property type="protein sequence ID" value="MBD2530349.1"/>
    <property type="molecule type" value="Genomic_DNA"/>
</dbReference>
<keyword evidence="2" id="KW-1185">Reference proteome</keyword>
<dbReference type="InterPro" id="IPR036388">
    <property type="entry name" value="WH-like_DNA-bd_sf"/>
</dbReference>
<dbReference type="InterPro" id="IPR009057">
    <property type="entry name" value="Homeodomain-like_sf"/>
</dbReference>
<proteinExistence type="predicted"/>
<sequence>MTQIPGQCGGRPCIRGMRIRVSDILEMLFYLGTCKKWRCRTVG</sequence>
<dbReference type="InterPro" id="IPR007367">
    <property type="entry name" value="DUF433"/>
</dbReference>
<accession>A0ABR8DLL4</accession>
<gene>
    <name evidence="1" type="ORF">H6G97_12500</name>
</gene>
<evidence type="ECO:0000313" key="1">
    <source>
        <dbReference type="EMBL" id="MBD2530349.1"/>
    </source>
</evidence>
<name>A0ABR8DLL4_9NOSO</name>